<dbReference type="GO" id="GO:0000287">
    <property type="term" value="F:magnesium ion binding"/>
    <property type="evidence" value="ECO:0007669"/>
    <property type="project" value="TreeGrafter"/>
</dbReference>
<dbReference type="InterPro" id="IPR004488">
    <property type="entry name" value="Mg/Co-transport_prot_CorA"/>
</dbReference>
<dbReference type="Proteomes" id="UP000239047">
    <property type="component" value="Unassembled WGS sequence"/>
</dbReference>
<evidence type="ECO:0000313" key="9">
    <source>
        <dbReference type="EMBL" id="PPA72225.1"/>
    </source>
</evidence>
<dbReference type="SUPFAM" id="SSF143865">
    <property type="entry name" value="CorA soluble domain-like"/>
    <property type="match status" value="1"/>
</dbReference>
<dbReference type="GO" id="GO:0015087">
    <property type="term" value="F:cobalt ion transmembrane transporter activity"/>
    <property type="evidence" value="ECO:0007669"/>
    <property type="project" value="UniProtKB-UniRule"/>
</dbReference>
<dbReference type="PANTHER" id="PTHR46494">
    <property type="entry name" value="CORA FAMILY METAL ION TRANSPORTER (EUROFUNG)"/>
    <property type="match status" value="1"/>
</dbReference>
<evidence type="ECO:0000256" key="6">
    <source>
        <dbReference type="ARBA" id="ARBA00022989"/>
    </source>
</evidence>
<dbReference type="InterPro" id="IPR045863">
    <property type="entry name" value="CorA_TM1_TM2"/>
</dbReference>
<keyword evidence="6 8" id="KW-1133">Transmembrane helix</keyword>
<accession>A0A2S5GH43</accession>
<dbReference type="Gene3D" id="3.30.460.20">
    <property type="entry name" value="CorA soluble domain-like"/>
    <property type="match status" value="1"/>
</dbReference>
<evidence type="ECO:0000256" key="5">
    <source>
        <dbReference type="ARBA" id="ARBA00022692"/>
    </source>
</evidence>
<comment type="similarity">
    <text evidence="2 8">Belongs to the CorA metal ion transporter (MIT) (TC 1.A.35) family.</text>
</comment>
<name>A0A2S5GH43_9BACL</name>
<sequence>MIRAIGVQQDGTFRSNLSIEEIKQHEFRWFWADFSEPTSEEKDLFSTTFHFHPLAIEDCLEKGHQRPKMDDYNDYLFLLIHSLAKKSYDARKLNLFMNEKMLVTFHYEHLQSVEDVFQSNANGLFSEDHVPLRFMHAILDRIVDEYFPYVYGIEDHLNNIEERTDENATYDVMDRLFDVRHDMQKIRRSLIPQRDVLYRLLNSVNISLDKEQQFYFQDIYDHVIKLVEMLESYREFSSDIRDNYISVSSDKMNNIMMTLTVITTIFMPLTFIAGLYGMNFINIPELEFQNGYFVVLGVMGFIAIVMFLVFRKIGWLRFSRSHKKRRRRIFLR</sequence>
<keyword evidence="8" id="KW-0406">Ion transport</keyword>
<dbReference type="RefSeq" id="WP_104056314.1">
    <property type="nucleotide sequence ID" value="NZ_PREZ01000001.1"/>
</dbReference>
<dbReference type="InterPro" id="IPR002523">
    <property type="entry name" value="MgTranspt_CorA/ZnTranspt_ZntB"/>
</dbReference>
<comment type="subcellular location">
    <subcellularLocation>
        <location evidence="1">Cell membrane</location>
        <topology evidence="1">Multi-pass membrane protein</topology>
    </subcellularLocation>
    <subcellularLocation>
        <location evidence="8">Membrane</location>
        <topology evidence="8">Multi-pass membrane protein</topology>
    </subcellularLocation>
</comment>
<protein>
    <recommendedName>
        <fullName evidence="8">Magnesium transport protein CorA</fullName>
    </recommendedName>
</protein>
<dbReference type="Gene3D" id="1.20.58.340">
    <property type="entry name" value="Magnesium transport protein CorA, transmembrane region"/>
    <property type="match status" value="2"/>
</dbReference>
<keyword evidence="4 8" id="KW-1003">Cell membrane</keyword>
<dbReference type="FunFam" id="1.20.58.340:FF:000012">
    <property type="entry name" value="Magnesium transport protein CorA"/>
    <property type="match status" value="1"/>
</dbReference>
<evidence type="ECO:0000256" key="8">
    <source>
        <dbReference type="RuleBase" id="RU362010"/>
    </source>
</evidence>
<dbReference type="InterPro" id="IPR045861">
    <property type="entry name" value="CorA_cytoplasmic_dom"/>
</dbReference>
<feature type="transmembrane region" description="Helical" evidence="8">
    <location>
        <begin position="255"/>
        <end position="278"/>
    </location>
</feature>
<evidence type="ECO:0000256" key="2">
    <source>
        <dbReference type="ARBA" id="ARBA00009765"/>
    </source>
</evidence>
<comment type="caution">
    <text evidence="9">The sequence shown here is derived from an EMBL/GenBank/DDBJ whole genome shotgun (WGS) entry which is preliminary data.</text>
</comment>
<evidence type="ECO:0000256" key="7">
    <source>
        <dbReference type="ARBA" id="ARBA00023136"/>
    </source>
</evidence>
<dbReference type="PANTHER" id="PTHR46494:SF1">
    <property type="entry name" value="CORA FAMILY METAL ION TRANSPORTER (EUROFUNG)"/>
    <property type="match status" value="1"/>
</dbReference>
<evidence type="ECO:0000313" key="10">
    <source>
        <dbReference type="Proteomes" id="UP000239047"/>
    </source>
</evidence>
<gene>
    <name evidence="8 9" type="primary">corA</name>
    <name evidence="9" type="ORF">C4B60_02280</name>
</gene>
<dbReference type="CDD" id="cd12831">
    <property type="entry name" value="TmCorA-like_u2"/>
    <property type="match status" value="1"/>
</dbReference>
<dbReference type="GO" id="GO:0050897">
    <property type="term" value="F:cobalt ion binding"/>
    <property type="evidence" value="ECO:0007669"/>
    <property type="project" value="TreeGrafter"/>
</dbReference>
<dbReference type="OrthoDB" id="9803416at2"/>
<organism evidence="9 10">
    <name type="scientific">Jeotgalibacillus proteolyticus</name>
    <dbReference type="NCBI Taxonomy" id="2082395"/>
    <lineage>
        <taxon>Bacteria</taxon>
        <taxon>Bacillati</taxon>
        <taxon>Bacillota</taxon>
        <taxon>Bacilli</taxon>
        <taxon>Bacillales</taxon>
        <taxon>Caryophanaceae</taxon>
        <taxon>Jeotgalibacillus</taxon>
    </lineage>
</organism>
<evidence type="ECO:0000256" key="1">
    <source>
        <dbReference type="ARBA" id="ARBA00004651"/>
    </source>
</evidence>
<reference evidence="9 10" key="1">
    <citation type="submission" date="2018-02" db="EMBL/GenBank/DDBJ databases">
        <title>Jeotgalibacillus proteolyticum sp. nov. a protease producing bacterium isolated from ocean sediments of Laizhou Bay.</title>
        <authorList>
            <person name="Li Y."/>
        </authorList>
    </citation>
    <scope>NUCLEOTIDE SEQUENCE [LARGE SCALE GENOMIC DNA]</scope>
    <source>
        <strain evidence="9 10">22-7</strain>
    </source>
</reference>
<evidence type="ECO:0000256" key="4">
    <source>
        <dbReference type="ARBA" id="ARBA00022475"/>
    </source>
</evidence>
<dbReference type="GO" id="GO:0005886">
    <property type="term" value="C:plasma membrane"/>
    <property type="evidence" value="ECO:0007669"/>
    <property type="project" value="UniProtKB-SubCell"/>
</dbReference>
<keyword evidence="8" id="KW-0460">Magnesium</keyword>
<dbReference type="AlphaFoldDB" id="A0A2S5GH43"/>
<dbReference type="EMBL" id="PREZ01000001">
    <property type="protein sequence ID" value="PPA72225.1"/>
    <property type="molecule type" value="Genomic_DNA"/>
</dbReference>
<keyword evidence="3 8" id="KW-0813">Transport</keyword>
<keyword evidence="7 8" id="KW-0472">Membrane</keyword>
<comment type="function">
    <text evidence="8">Mediates influx of magnesium ions.</text>
</comment>
<dbReference type="NCBIfam" id="TIGR00383">
    <property type="entry name" value="corA"/>
    <property type="match status" value="1"/>
</dbReference>
<evidence type="ECO:0000256" key="3">
    <source>
        <dbReference type="ARBA" id="ARBA00022448"/>
    </source>
</evidence>
<dbReference type="GO" id="GO:0015095">
    <property type="term" value="F:magnesium ion transmembrane transporter activity"/>
    <property type="evidence" value="ECO:0007669"/>
    <property type="project" value="UniProtKB-UniRule"/>
</dbReference>
<keyword evidence="10" id="KW-1185">Reference proteome</keyword>
<proteinExistence type="inferred from homology"/>
<keyword evidence="5 8" id="KW-0812">Transmembrane</keyword>
<dbReference type="Pfam" id="PF01544">
    <property type="entry name" value="CorA"/>
    <property type="match status" value="1"/>
</dbReference>
<feature type="transmembrane region" description="Helical" evidence="8">
    <location>
        <begin position="290"/>
        <end position="310"/>
    </location>
</feature>
<dbReference type="SUPFAM" id="SSF144083">
    <property type="entry name" value="Magnesium transport protein CorA, transmembrane region"/>
    <property type="match status" value="1"/>
</dbReference>